<dbReference type="AlphaFoldDB" id="A0A6A6J7E3"/>
<dbReference type="OrthoDB" id="2967263at2759"/>
<dbReference type="SUPFAM" id="SSF55144">
    <property type="entry name" value="LigT-like"/>
    <property type="match status" value="1"/>
</dbReference>
<dbReference type="RefSeq" id="XP_033649105.1">
    <property type="nucleotide sequence ID" value="XM_033799403.1"/>
</dbReference>
<protein>
    <recommendedName>
        <fullName evidence="4">RNA ligase/cyclic nucleotide phosphodiesterase</fullName>
    </recommendedName>
</protein>
<dbReference type="GeneID" id="54552578"/>
<keyword evidence="3" id="KW-1185">Reference proteome</keyword>
<reference evidence="2" key="1">
    <citation type="journal article" date="2020" name="Stud. Mycol.">
        <title>101 Dothideomycetes genomes: a test case for predicting lifestyles and emergence of pathogens.</title>
        <authorList>
            <person name="Haridas S."/>
            <person name="Albert R."/>
            <person name="Binder M."/>
            <person name="Bloem J."/>
            <person name="Labutti K."/>
            <person name="Salamov A."/>
            <person name="Andreopoulos B."/>
            <person name="Baker S."/>
            <person name="Barry K."/>
            <person name="Bills G."/>
            <person name="Bluhm B."/>
            <person name="Cannon C."/>
            <person name="Castanera R."/>
            <person name="Culley D."/>
            <person name="Daum C."/>
            <person name="Ezra D."/>
            <person name="Gonzalez J."/>
            <person name="Henrissat B."/>
            <person name="Kuo A."/>
            <person name="Liang C."/>
            <person name="Lipzen A."/>
            <person name="Lutzoni F."/>
            <person name="Magnuson J."/>
            <person name="Mondo S."/>
            <person name="Nolan M."/>
            <person name="Ohm R."/>
            <person name="Pangilinan J."/>
            <person name="Park H.-J."/>
            <person name="Ramirez L."/>
            <person name="Alfaro M."/>
            <person name="Sun H."/>
            <person name="Tritt A."/>
            <person name="Yoshinaga Y."/>
            <person name="Zwiers L.-H."/>
            <person name="Turgeon B."/>
            <person name="Goodwin S."/>
            <person name="Spatafora J."/>
            <person name="Crous P."/>
            <person name="Grigoriev I."/>
        </authorList>
    </citation>
    <scope>NUCLEOTIDE SEQUENCE</scope>
    <source>
        <strain evidence="2">CBS 379.55</strain>
    </source>
</reference>
<evidence type="ECO:0000256" key="1">
    <source>
        <dbReference type="SAM" id="MobiDB-lite"/>
    </source>
</evidence>
<accession>A0A6A6J7E3</accession>
<dbReference type="Proteomes" id="UP000800097">
    <property type="component" value="Unassembled WGS sequence"/>
</dbReference>
<dbReference type="EMBL" id="ML986538">
    <property type="protein sequence ID" value="KAF2271566.1"/>
    <property type="molecule type" value="Genomic_DNA"/>
</dbReference>
<evidence type="ECO:0000313" key="2">
    <source>
        <dbReference type="EMBL" id="KAF2271566.1"/>
    </source>
</evidence>
<name>A0A6A6J7E3_WESOR</name>
<organism evidence="2 3">
    <name type="scientific">Westerdykella ornata</name>
    <dbReference type="NCBI Taxonomy" id="318751"/>
    <lineage>
        <taxon>Eukaryota</taxon>
        <taxon>Fungi</taxon>
        <taxon>Dikarya</taxon>
        <taxon>Ascomycota</taxon>
        <taxon>Pezizomycotina</taxon>
        <taxon>Dothideomycetes</taxon>
        <taxon>Pleosporomycetidae</taxon>
        <taxon>Pleosporales</taxon>
        <taxon>Sporormiaceae</taxon>
        <taxon>Westerdykella</taxon>
    </lineage>
</organism>
<sequence>MASHPTTTFEDLSGISTASFTDPYDALLSACNNNPEEIETRYALHRTTRNAQQKGKLLSNDFPGVNIDPILLRLTDQTIEPGYVDPRHCLVFWARPPQHIKGLIGKIQKELLTVAPNLWPMPLPNLHMTVLEITHSRTAPEISALVSKLTPSLPPICSHTLTHRALLIKPLVSYDASALALSFVPASKAPSPSSSSKKLTSEDGIENGDENAIQTAPEYSYHHLRRDIYALCTEAGMSVDSRYVVPSAHLTIGRFITGKDFQDEQGNPSSEKLEAFINKIDEINAWLEKEYWPSEDEAAEVAAGGEWWVGEEKGLVCREGRLWYGDGETVYLGEGYEVQR</sequence>
<dbReference type="InterPro" id="IPR009097">
    <property type="entry name" value="Cyclic_Pdiesterase"/>
</dbReference>
<gene>
    <name evidence="2" type="ORF">EI97DRAFT_437751</name>
</gene>
<feature type="compositionally biased region" description="Low complexity" evidence="1">
    <location>
        <begin position="186"/>
        <end position="198"/>
    </location>
</feature>
<evidence type="ECO:0000313" key="3">
    <source>
        <dbReference type="Proteomes" id="UP000800097"/>
    </source>
</evidence>
<feature type="region of interest" description="Disordered" evidence="1">
    <location>
        <begin position="186"/>
        <end position="212"/>
    </location>
</feature>
<evidence type="ECO:0008006" key="4">
    <source>
        <dbReference type="Google" id="ProtNLM"/>
    </source>
</evidence>
<proteinExistence type="predicted"/>